<accession>A0ACC6RGT4</accession>
<dbReference type="Proteomes" id="UP001392318">
    <property type="component" value="Unassembled WGS sequence"/>
</dbReference>
<name>A0ACC6RGT4_9BURK</name>
<keyword evidence="2" id="KW-1185">Reference proteome</keyword>
<organism evidence="1 2">
    <name type="scientific">Paraburkholderia unamae</name>
    <dbReference type="NCBI Taxonomy" id="219649"/>
    <lineage>
        <taxon>Bacteria</taxon>
        <taxon>Pseudomonadati</taxon>
        <taxon>Pseudomonadota</taxon>
        <taxon>Betaproteobacteria</taxon>
        <taxon>Burkholderiales</taxon>
        <taxon>Burkholderiaceae</taxon>
        <taxon>Paraburkholderia</taxon>
    </lineage>
</organism>
<reference evidence="1" key="1">
    <citation type="submission" date="2024-01" db="EMBL/GenBank/DDBJ databases">
        <title>The diversity of rhizobia nodulating Mimosa spp. in eleven states of Brazil covering several biomes is determined by host plant, location, and edaphic factors.</title>
        <authorList>
            <person name="Rouws L."/>
            <person name="Barauna A."/>
            <person name="Beukes C."/>
            <person name="De Faria S.M."/>
            <person name="Gross E."/>
            <person name="Dos Reis Junior F.B."/>
            <person name="Simon M."/>
            <person name="Maluk M."/>
            <person name="Odee D.W."/>
            <person name="Kenicer G."/>
            <person name="Young J.P.W."/>
            <person name="Reis V.M."/>
            <person name="Zilli J."/>
            <person name="James E.K."/>
        </authorList>
    </citation>
    <scope>NUCLEOTIDE SEQUENCE</scope>
    <source>
        <strain evidence="1">JPY452</strain>
    </source>
</reference>
<proteinExistence type="predicted"/>
<evidence type="ECO:0000313" key="2">
    <source>
        <dbReference type="Proteomes" id="UP001392318"/>
    </source>
</evidence>
<dbReference type="EMBL" id="JAYMRU010000007">
    <property type="protein sequence ID" value="MEM5400877.1"/>
    <property type="molecule type" value="Genomic_DNA"/>
</dbReference>
<evidence type="ECO:0000313" key="1">
    <source>
        <dbReference type="EMBL" id="MEM5400877.1"/>
    </source>
</evidence>
<protein>
    <submittedName>
        <fullName evidence="1">Uncharacterized protein</fullName>
    </submittedName>
</protein>
<gene>
    <name evidence="1" type="ORF">VSR83_12365</name>
</gene>
<comment type="caution">
    <text evidence="1">The sequence shown here is derived from an EMBL/GenBank/DDBJ whole genome shotgun (WGS) entry which is preliminary data.</text>
</comment>
<sequence length="114" mass="12172">MDDVSCAVKRLDDGAVGLGLPGCVPQQRANLIRRQVAAGGANGRCLLGVRRNERALVSLDAMQAAHCIFRDTTPGGDDACVLGRRWVANSVELSADLVLRLGHDARCFGRYGHT</sequence>